<evidence type="ECO:0000256" key="1">
    <source>
        <dbReference type="ARBA" id="ARBA00022723"/>
    </source>
</evidence>
<dbReference type="PANTHER" id="PTHR33823">
    <property type="entry name" value="RNA POLYMERASE-BINDING TRANSCRIPTION FACTOR DKSA-RELATED"/>
    <property type="match status" value="1"/>
</dbReference>
<feature type="zinc finger region" description="dksA C4-type" evidence="4">
    <location>
        <begin position="91"/>
        <end position="115"/>
    </location>
</feature>
<sequence>MKNQQNKEILEQELERLESELKTVGRANPKNPEDWEADTTSVDIDRADDNEVADKMESFGENTAIVAQLEIRHSEVKRALERIEEGTYGNCTVCGKEIEKERLVANPAAATCVEHMK</sequence>
<evidence type="ECO:0000256" key="4">
    <source>
        <dbReference type="PROSITE-ProRule" id="PRU00510"/>
    </source>
</evidence>
<feature type="domain" description="Zinc finger DksA/TraR C4-type" evidence="6">
    <location>
        <begin position="86"/>
        <end position="114"/>
    </location>
</feature>
<dbReference type="PROSITE" id="PS51128">
    <property type="entry name" value="ZF_DKSA_2"/>
    <property type="match status" value="1"/>
</dbReference>
<keyword evidence="3" id="KW-0862">Zinc</keyword>
<accession>A0A1G2P0N2</accession>
<dbReference type="EMBL" id="MHSK01000023">
    <property type="protein sequence ID" value="OHA41915.1"/>
    <property type="molecule type" value="Genomic_DNA"/>
</dbReference>
<evidence type="ECO:0000256" key="5">
    <source>
        <dbReference type="SAM" id="MobiDB-lite"/>
    </source>
</evidence>
<dbReference type="PANTHER" id="PTHR33823:SF5">
    <property type="entry name" value="DNAK SUPPRESSOR PROTEIN"/>
    <property type="match status" value="1"/>
</dbReference>
<dbReference type="GO" id="GO:0008270">
    <property type="term" value="F:zinc ion binding"/>
    <property type="evidence" value="ECO:0007669"/>
    <property type="project" value="UniProtKB-KW"/>
</dbReference>
<evidence type="ECO:0000313" key="8">
    <source>
        <dbReference type="Proteomes" id="UP000177269"/>
    </source>
</evidence>
<keyword evidence="2" id="KW-0863">Zinc-finger</keyword>
<dbReference type="Proteomes" id="UP000177269">
    <property type="component" value="Unassembled WGS sequence"/>
</dbReference>
<evidence type="ECO:0000259" key="6">
    <source>
        <dbReference type="Pfam" id="PF01258"/>
    </source>
</evidence>
<proteinExistence type="predicted"/>
<comment type="caution">
    <text evidence="7">The sequence shown here is derived from an EMBL/GenBank/DDBJ whole genome shotgun (WGS) entry which is preliminary data.</text>
</comment>
<organism evidence="7 8">
    <name type="scientific">Candidatus Taylorbacteria bacterium RIFCSPLOWO2_12_FULL_43_20</name>
    <dbReference type="NCBI Taxonomy" id="1802332"/>
    <lineage>
        <taxon>Bacteria</taxon>
        <taxon>Candidatus Tayloriibacteriota</taxon>
    </lineage>
</organism>
<dbReference type="Gene3D" id="1.20.120.910">
    <property type="entry name" value="DksA, coiled-coil domain"/>
    <property type="match status" value="1"/>
</dbReference>
<dbReference type="InterPro" id="IPR000962">
    <property type="entry name" value="Znf_DskA_TraR"/>
</dbReference>
<evidence type="ECO:0000313" key="7">
    <source>
        <dbReference type="EMBL" id="OHA41915.1"/>
    </source>
</evidence>
<gene>
    <name evidence="7" type="ORF">A3G52_04125</name>
</gene>
<feature type="region of interest" description="Disordered" evidence="5">
    <location>
        <begin position="23"/>
        <end position="46"/>
    </location>
</feature>
<name>A0A1G2P0N2_9BACT</name>
<reference evidence="7 8" key="1">
    <citation type="journal article" date="2016" name="Nat. Commun.">
        <title>Thousands of microbial genomes shed light on interconnected biogeochemical processes in an aquifer system.</title>
        <authorList>
            <person name="Anantharaman K."/>
            <person name="Brown C.T."/>
            <person name="Hug L.A."/>
            <person name="Sharon I."/>
            <person name="Castelle C.J."/>
            <person name="Probst A.J."/>
            <person name="Thomas B.C."/>
            <person name="Singh A."/>
            <person name="Wilkins M.J."/>
            <person name="Karaoz U."/>
            <person name="Brodie E.L."/>
            <person name="Williams K.H."/>
            <person name="Hubbard S.S."/>
            <person name="Banfield J.F."/>
        </authorList>
    </citation>
    <scope>NUCLEOTIDE SEQUENCE [LARGE SCALE GENOMIC DNA]</scope>
</reference>
<dbReference type="AlphaFoldDB" id="A0A1G2P0N2"/>
<evidence type="ECO:0000256" key="2">
    <source>
        <dbReference type="ARBA" id="ARBA00022771"/>
    </source>
</evidence>
<dbReference type="SUPFAM" id="SSF57716">
    <property type="entry name" value="Glucocorticoid receptor-like (DNA-binding domain)"/>
    <property type="match status" value="1"/>
</dbReference>
<protein>
    <recommendedName>
        <fullName evidence="6">Zinc finger DksA/TraR C4-type domain-containing protein</fullName>
    </recommendedName>
</protein>
<dbReference type="Pfam" id="PF01258">
    <property type="entry name" value="zf-dskA_traR"/>
    <property type="match status" value="1"/>
</dbReference>
<evidence type="ECO:0000256" key="3">
    <source>
        <dbReference type="ARBA" id="ARBA00022833"/>
    </source>
</evidence>
<keyword evidence="1" id="KW-0479">Metal-binding</keyword>